<dbReference type="EnsemblPlants" id="Kaladp1222s0002.1.v1.1">
    <property type="protein sequence ID" value="Kaladp1222s0002.1.v1.1"/>
    <property type="gene ID" value="Kaladp1222s0002.v1.1"/>
</dbReference>
<dbReference type="OMA" id="TWHESNE"/>
<comment type="caution">
    <text evidence="3">Lacks conserved residue(s) required for the propagation of feature annotation.</text>
</comment>
<evidence type="ECO:0000256" key="3">
    <source>
        <dbReference type="PROSITE-ProRule" id="PRU01240"/>
    </source>
</evidence>
<dbReference type="GO" id="GO:0004252">
    <property type="term" value="F:serine-type endopeptidase activity"/>
    <property type="evidence" value="ECO:0007669"/>
    <property type="project" value="InterPro"/>
</dbReference>
<dbReference type="InterPro" id="IPR034197">
    <property type="entry name" value="Peptidases_S8_3"/>
</dbReference>
<proteinExistence type="inferred from homology"/>
<dbReference type="InterPro" id="IPR045051">
    <property type="entry name" value="SBT"/>
</dbReference>
<evidence type="ECO:0000313" key="6">
    <source>
        <dbReference type="Proteomes" id="UP000594263"/>
    </source>
</evidence>
<feature type="domain" description="Peptidase S8/S53" evidence="4">
    <location>
        <begin position="42"/>
        <end position="230"/>
    </location>
</feature>
<dbReference type="Gene3D" id="3.50.30.30">
    <property type="match status" value="1"/>
</dbReference>
<keyword evidence="6" id="KW-1185">Reference proteome</keyword>
<organism evidence="5 6">
    <name type="scientific">Kalanchoe fedtschenkoi</name>
    <name type="common">Lavender scallops</name>
    <name type="synonym">South American air plant</name>
    <dbReference type="NCBI Taxonomy" id="63787"/>
    <lineage>
        <taxon>Eukaryota</taxon>
        <taxon>Viridiplantae</taxon>
        <taxon>Streptophyta</taxon>
        <taxon>Embryophyta</taxon>
        <taxon>Tracheophyta</taxon>
        <taxon>Spermatophyta</taxon>
        <taxon>Magnoliopsida</taxon>
        <taxon>eudicotyledons</taxon>
        <taxon>Gunneridae</taxon>
        <taxon>Pentapetalae</taxon>
        <taxon>Saxifragales</taxon>
        <taxon>Crassulaceae</taxon>
        <taxon>Kalanchoe</taxon>
    </lineage>
</organism>
<comment type="similarity">
    <text evidence="1 3">Belongs to the peptidase S8 family.</text>
</comment>
<dbReference type="CDD" id="cd02120">
    <property type="entry name" value="PA_subtilisin_like"/>
    <property type="match status" value="1"/>
</dbReference>
<dbReference type="Pfam" id="PF00082">
    <property type="entry name" value="Peptidase_S8"/>
    <property type="match status" value="1"/>
</dbReference>
<evidence type="ECO:0000259" key="4">
    <source>
        <dbReference type="Pfam" id="PF00082"/>
    </source>
</evidence>
<keyword evidence="2" id="KW-0732">Signal</keyword>
<accession>A0A7N0VM55</accession>
<dbReference type="Proteomes" id="UP000594263">
    <property type="component" value="Unplaced"/>
</dbReference>
<dbReference type="InterPro" id="IPR000209">
    <property type="entry name" value="Peptidase_S8/S53_dom"/>
</dbReference>
<dbReference type="AlphaFoldDB" id="A0A7N0VM55"/>
<dbReference type="PROSITE" id="PS51892">
    <property type="entry name" value="SUBTILASE"/>
    <property type="match status" value="1"/>
</dbReference>
<dbReference type="GO" id="GO:0006508">
    <property type="term" value="P:proteolysis"/>
    <property type="evidence" value="ECO:0007669"/>
    <property type="project" value="InterPro"/>
</dbReference>
<protein>
    <recommendedName>
        <fullName evidence="4">Peptidase S8/S53 domain-containing protein</fullName>
    </recommendedName>
</protein>
<reference evidence="5" key="1">
    <citation type="submission" date="2021-01" db="UniProtKB">
        <authorList>
            <consortium name="EnsemblPlants"/>
        </authorList>
    </citation>
    <scope>IDENTIFICATION</scope>
</reference>
<name>A0A7N0VM55_KALFE</name>
<evidence type="ECO:0000256" key="2">
    <source>
        <dbReference type="ARBA" id="ARBA00022729"/>
    </source>
</evidence>
<evidence type="ECO:0000313" key="5">
    <source>
        <dbReference type="EnsemblPlants" id="Kaladp1222s0002.1.v1.1"/>
    </source>
</evidence>
<dbReference type="Gramene" id="Kaladp1222s0002.1.v1.1">
    <property type="protein sequence ID" value="Kaladp1222s0002.1.v1.1"/>
    <property type="gene ID" value="Kaladp1222s0002.v1.1"/>
</dbReference>
<dbReference type="Gene3D" id="3.40.50.200">
    <property type="entry name" value="Peptidase S8/S53 domain"/>
    <property type="match status" value="1"/>
</dbReference>
<dbReference type="InterPro" id="IPR036852">
    <property type="entry name" value="Peptidase_S8/S53_dom_sf"/>
</dbReference>
<dbReference type="PANTHER" id="PTHR10795">
    <property type="entry name" value="PROPROTEIN CONVERTASE SUBTILISIN/KEXIN"/>
    <property type="match status" value="1"/>
</dbReference>
<dbReference type="CDD" id="cd04852">
    <property type="entry name" value="Peptidases_S8_3"/>
    <property type="match status" value="1"/>
</dbReference>
<sequence length="390" mass="42212">MYKGIKEVLSVFPSKKCQLHTTRSWDFMGFAENITRNPTLESDIIIGVLDSGIWPESKSFSDRGLGPVPKKWKGTCQGNQSFTCNRKIIGARIYDSDTIRDDEGHGTHTSSTAAGKKVRGASFHNLANGTARGGAPSSRIAAYKVCESSCSGADILAGFDDAIADGVDIITISSGYLRPQKLAEDIYAIGSFHAMANGIVVVNSAGNAGPVEATIHQLAPWLISVGASSIDRMVIDKVVLKDGRTLIGRSLNLYSMGREPKYPVTYASKFDSNCSDDLIRKCECIDKDLVRGKIVVCTSDAEYYLREYGAAGMIFNTTIDYPKSYWLPALSLTSQDFVQIEAYANTAGARATILESEDGKDPLAPVVVSFSSRERKNTIIIGNRQIGDSS</sequence>
<dbReference type="SUPFAM" id="SSF52743">
    <property type="entry name" value="Subtilisin-like"/>
    <property type="match status" value="1"/>
</dbReference>
<evidence type="ECO:0000256" key="1">
    <source>
        <dbReference type="ARBA" id="ARBA00011073"/>
    </source>
</evidence>